<protein>
    <submittedName>
        <fullName evidence="1">Uncharacterized protein</fullName>
    </submittedName>
</protein>
<proteinExistence type="predicted"/>
<dbReference type="EMBL" id="ML977317">
    <property type="protein sequence ID" value="KAF2118085.1"/>
    <property type="molecule type" value="Genomic_DNA"/>
</dbReference>
<accession>A0A6A5ZFS8</accession>
<reference evidence="1" key="1">
    <citation type="journal article" date="2020" name="Stud. Mycol.">
        <title>101 Dothideomycetes genomes: a test case for predicting lifestyles and emergence of pathogens.</title>
        <authorList>
            <person name="Haridas S."/>
            <person name="Albert R."/>
            <person name="Binder M."/>
            <person name="Bloem J."/>
            <person name="Labutti K."/>
            <person name="Salamov A."/>
            <person name="Andreopoulos B."/>
            <person name="Baker S."/>
            <person name="Barry K."/>
            <person name="Bills G."/>
            <person name="Bluhm B."/>
            <person name="Cannon C."/>
            <person name="Castanera R."/>
            <person name="Culley D."/>
            <person name="Daum C."/>
            <person name="Ezra D."/>
            <person name="Gonzalez J."/>
            <person name="Henrissat B."/>
            <person name="Kuo A."/>
            <person name="Liang C."/>
            <person name="Lipzen A."/>
            <person name="Lutzoni F."/>
            <person name="Magnuson J."/>
            <person name="Mondo S."/>
            <person name="Nolan M."/>
            <person name="Ohm R."/>
            <person name="Pangilinan J."/>
            <person name="Park H.-J."/>
            <person name="Ramirez L."/>
            <person name="Alfaro M."/>
            <person name="Sun H."/>
            <person name="Tritt A."/>
            <person name="Yoshinaga Y."/>
            <person name="Zwiers L.-H."/>
            <person name="Turgeon B."/>
            <person name="Goodwin S."/>
            <person name="Spatafora J."/>
            <person name="Crous P."/>
            <person name="Grigoriev I."/>
        </authorList>
    </citation>
    <scope>NUCLEOTIDE SEQUENCE</scope>
    <source>
        <strain evidence="1">CBS 627.86</strain>
    </source>
</reference>
<dbReference type="Proteomes" id="UP000799770">
    <property type="component" value="Unassembled WGS sequence"/>
</dbReference>
<dbReference type="AlphaFoldDB" id="A0A6A5ZFS8"/>
<evidence type="ECO:0000313" key="1">
    <source>
        <dbReference type="EMBL" id="KAF2118085.1"/>
    </source>
</evidence>
<name>A0A6A5ZFS8_9PLEO</name>
<sequence length="72" mass="8492">MHRCVLLSQYLICSLPFTLVWLPYSFASVRLHSLPSTENTRLVQIQIMRLSIIELFRKAHALPNPILRYLRL</sequence>
<organism evidence="1 2">
    <name type="scientific">Lophiotrema nucula</name>
    <dbReference type="NCBI Taxonomy" id="690887"/>
    <lineage>
        <taxon>Eukaryota</taxon>
        <taxon>Fungi</taxon>
        <taxon>Dikarya</taxon>
        <taxon>Ascomycota</taxon>
        <taxon>Pezizomycotina</taxon>
        <taxon>Dothideomycetes</taxon>
        <taxon>Pleosporomycetidae</taxon>
        <taxon>Pleosporales</taxon>
        <taxon>Lophiotremataceae</taxon>
        <taxon>Lophiotrema</taxon>
    </lineage>
</organism>
<keyword evidence="2" id="KW-1185">Reference proteome</keyword>
<evidence type="ECO:0000313" key="2">
    <source>
        <dbReference type="Proteomes" id="UP000799770"/>
    </source>
</evidence>
<gene>
    <name evidence="1" type="ORF">BDV96DRAFT_569209</name>
</gene>